<name>E3S8E4_PYRTT</name>
<evidence type="ECO:0000313" key="2">
    <source>
        <dbReference type="EMBL" id="EFQ85755.1"/>
    </source>
</evidence>
<organism evidence="3">
    <name type="scientific">Pyrenophora teres f. teres (strain 0-1)</name>
    <name type="common">Barley net blotch fungus</name>
    <name type="synonym">Drechslera teres f. teres</name>
    <dbReference type="NCBI Taxonomy" id="861557"/>
    <lineage>
        <taxon>Eukaryota</taxon>
        <taxon>Fungi</taxon>
        <taxon>Dikarya</taxon>
        <taxon>Ascomycota</taxon>
        <taxon>Pezizomycotina</taxon>
        <taxon>Dothideomycetes</taxon>
        <taxon>Pleosporomycetidae</taxon>
        <taxon>Pleosporales</taxon>
        <taxon>Pleosporineae</taxon>
        <taxon>Pleosporaceae</taxon>
        <taxon>Pyrenophora</taxon>
    </lineage>
</organism>
<reference evidence="2 3" key="1">
    <citation type="journal article" date="2010" name="Genome Biol.">
        <title>A first genome assembly of the barley fungal pathogen Pyrenophora teres f. teres.</title>
        <authorList>
            <person name="Ellwood S.R."/>
            <person name="Liu Z."/>
            <person name="Syme R.A."/>
            <person name="Lai Z."/>
            <person name="Hane J.K."/>
            <person name="Keiper F."/>
            <person name="Moffat C.S."/>
            <person name="Oliver R.P."/>
            <person name="Friesen T.L."/>
        </authorList>
    </citation>
    <scope>NUCLEOTIDE SEQUENCE [LARGE SCALE GENOMIC DNA]</scope>
    <source>
        <strain evidence="2 3">0-1</strain>
    </source>
</reference>
<dbReference type="AlphaFoldDB" id="E3S8E4"/>
<accession>E3S8E4</accession>
<sequence>MALVASPTALLMRAASSKPQSYQDSLQTSALRSSQYLAWQNVANSVVLVLKHREGVDLRGGHTLSSPISLTPSTNHDHNANAEP</sequence>
<dbReference type="HOGENOM" id="CLU_2528578_0_0_1"/>
<proteinExistence type="predicted"/>
<dbReference type="KEGG" id="pte:PTT_19192"/>
<feature type="compositionally biased region" description="Low complexity" evidence="1">
    <location>
        <begin position="63"/>
        <end position="74"/>
    </location>
</feature>
<evidence type="ECO:0000256" key="1">
    <source>
        <dbReference type="SAM" id="MobiDB-lite"/>
    </source>
</evidence>
<dbReference type="Proteomes" id="UP000001067">
    <property type="component" value="Unassembled WGS sequence"/>
</dbReference>
<feature type="compositionally biased region" description="Basic and acidic residues" evidence="1">
    <location>
        <begin position="75"/>
        <end position="84"/>
    </location>
</feature>
<feature type="region of interest" description="Disordered" evidence="1">
    <location>
        <begin position="58"/>
        <end position="84"/>
    </location>
</feature>
<protein>
    <submittedName>
        <fullName evidence="2">Uncharacterized protein</fullName>
    </submittedName>
</protein>
<evidence type="ECO:0000313" key="3">
    <source>
        <dbReference type="Proteomes" id="UP000001067"/>
    </source>
</evidence>
<gene>
    <name evidence="2" type="ORF">PTT_19192</name>
</gene>
<keyword evidence="3" id="KW-1185">Reference proteome</keyword>
<dbReference type="EMBL" id="GL537716">
    <property type="protein sequence ID" value="EFQ85755.1"/>
    <property type="molecule type" value="Genomic_DNA"/>
</dbReference>